<dbReference type="AlphaFoldDB" id="A0A317V6H8"/>
<dbReference type="Proteomes" id="UP000246171">
    <property type="component" value="Unassembled WGS sequence"/>
</dbReference>
<comment type="caution">
    <text evidence="1">The sequence shown here is derived from an EMBL/GenBank/DDBJ whole genome shotgun (WGS) entry which is preliminary data.</text>
</comment>
<dbReference type="EMBL" id="MSFU01000021">
    <property type="protein sequence ID" value="PWY67750.1"/>
    <property type="molecule type" value="Genomic_DNA"/>
</dbReference>
<proteinExistence type="predicted"/>
<keyword evidence="2" id="KW-1185">Reference proteome</keyword>
<dbReference type="GeneID" id="37059694"/>
<sequence length="173" mass="19512">MRRNLSRTTSAALCSLIRRSLHVAQAALPQNWVFRYYRFPWWVNSTHDSLVESLREGINRRPSLDHTLGTPISPSLCDHRRYRAGLDCDIQYSASLYHWNKESSHPEAVCGASTYPLTVATFHATARLASTRKFWCVSMFEFPPDNVTMGSLTLGAPVIPIVHALGSVNWVPV</sequence>
<reference evidence="1" key="1">
    <citation type="submission" date="2016-12" db="EMBL/GenBank/DDBJ databases">
        <title>The genomes of Aspergillus section Nigri reveals drivers in fungal speciation.</title>
        <authorList>
            <consortium name="DOE Joint Genome Institute"/>
            <person name="Vesth T.C."/>
            <person name="Nybo J."/>
            <person name="Theobald S."/>
            <person name="Brandl J."/>
            <person name="Frisvad J.C."/>
            <person name="Nielsen K.F."/>
            <person name="Lyhne E.K."/>
            <person name="Kogle M.E."/>
            <person name="Kuo A."/>
            <person name="Riley R."/>
            <person name="Clum A."/>
            <person name="Nolan M."/>
            <person name="Lipzen A."/>
            <person name="Salamov A."/>
            <person name="Henrissat B."/>
            <person name="Wiebenga A."/>
            <person name="De vries R.P."/>
            <person name="Grigoriev I.V."/>
            <person name="Mortensen U.H."/>
            <person name="Andersen M.R."/>
            <person name="Baker S.E."/>
        </authorList>
    </citation>
    <scope>NUCLEOTIDE SEQUENCE</scope>
    <source>
        <strain evidence="1">CBS 122712</strain>
    </source>
</reference>
<dbReference type="RefSeq" id="XP_025385688.1">
    <property type="nucleotide sequence ID" value="XM_025537732.1"/>
</dbReference>
<evidence type="ECO:0000313" key="1">
    <source>
        <dbReference type="EMBL" id="PWY67750.1"/>
    </source>
</evidence>
<protein>
    <submittedName>
        <fullName evidence="1">Uncharacterized protein</fullName>
    </submittedName>
</protein>
<accession>A0A317V6H8</accession>
<name>A0A317V6H8_ASPEC</name>
<gene>
    <name evidence="1" type="ORF">BO83DRAFT_94665</name>
</gene>
<evidence type="ECO:0000313" key="2">
    <source>
        <dbReference type="Proteomes" id="UP000246171"/>
    </source>
</evidence>
<organism evidence="1 2">
    <name type="scientific">Aspergillus eucalypticola (strain CBS 122712 / IBT 29274)</name>
    <dbReference type="NCBI Taxonomy" id="1448314"/>
    <lineage>
        <taxon>Eukaryota</taxon>
        <taxon>Fungi</taxon>
        <taxon>Dikarya</taxon>
        <taxon>Ascomycota</taxon>
        <taxon>Pezizomycotina</taxon>
        <taxon>Eurotiomycetes</taxon>
        <taxon>Eurotiomycetidae</taxon>
        <taxon>Eurotiales</taxon>
        <taxon>Aspergillaceae</taxon>
        <taxon>Aspergillus</taxon>
        <taxon>Aspergillus subgen. Circumdati</taxon>
    </lineage>
</organism>
<dbReference type="VEuPathDB" id="FungiDB:BO83DRAFT_94665"/>